<evidence type="ECO:0008006" key="3">
    <source>
        <dbReference type="Google" id="ProtNLM"/>
    </source>
</evidence>
<gene>
    <name evidence="1" type="ORF">AADEFJLK_00393</name>
</gene>
<dbReference type="CDD" id="cd01029">
    <property type="entry name" value="TOPRIM_primases"/>
    <property type="match status" value="1"/>
</dbReference>
<dbReference type="RefSeq" id="WP_146054487.1">
    <property type="nucleotide sequence ID" value="NZ_PGFZ01000001.1"/>
</dbReference>
<dbReference type="Gene3D" id="3.40.1360.10">
    <property type="match status" value="1"/>
</dbReference>
<name>A0A2S5CRE5_9GAMM</name>
<evidence type="ECO:0000313" key="1">
    <source>
        <dbReference type="EMBL" id="POZ53373.1"/>
    </source>
</evidence>
<dbReference type="Pfam" id="PF13148">
    <property type="entry name" value="DUF3987"/>
    <property type="match status" value="1"/>
</dbReference>
<evidence type="ECO:0000313" key="2">
    <source>
        <dbReference type="Proteomes" id="UP000237423"/>
    </source>
</evidence>
<protein>
    <recommendedName>
        <fullName evidence="3">DUF3987 domain-containing protein</fullName>
    </recommendedName>
</protein>
<reference evidence="1 2" key="1">
    <citation type="submission" date="2017-11" db="EMBL/GenBank/DDBJ databases">
        <title>Draft Genome Sequence of Methylobacter psychrotolerans Sph1T, an Obligate Methanotroph from Low-Temperature Environments.</title>
        <authorList>
            <person name="Oshkin I.Y."/>
            <person name="Miroshnikov K."/>
            <person name="Belova S.E."/>
            <person name="Korzhenkov A."/>
            <person name="Toshchakov S.V."/>
            <person name="Dedysh S.N."/>
        </authorList>
    </citation>
    <scope>NUCLEOTIDE SEQUENCE [LARGE SCALE GENOMIC DNA]</scope>
    <source>
        <strain evidence="1 2">Sph1</strain>
    </source>
</reference>
<dbReference type="EMBL" id="PGFZ01000001">
    <property type="protein sequence ID" value="POZ53373.1"/>
    <property type="molecule type" value="Genomic_DNA"/>
</dbReference>
<dbReference type="AlphaFoldDB" id="A0A2S5CRE5"/>
<dbReference type="SUPFAM" id="SSF56731">
    <property type="entry name" value="DNA primase core"/>
    <property type="match status" value="1"/>
</dbReference>
<organism evidence="1 2">
    <name type="scientific">Methylovulum psychrotolerans</name>
    <dbReference type="NCBI Taxonomy" id="1704499"/>
    <lineage>
        <taxon>Bacteria</taxon>
        <taxon>Pseudomonadati</taxon>
        <taxon>Pseudomonadota</taxon>
        <taxon>Gammaproteobacteria</taxon>
        <taxon>Methylococcales</taxon>
        <taxon>Methylococcaceae</taxon>
        <taxon>Methylovulum</taxon>
    </lineage>
</organism>
<accession>A0A2S5CRE5</accession>
<dbReference type="InterPro" id="IPR025048">
    <property type="entry name" value="DUF3987"/>
</dbReference>
<dbReference type="Proteomes" id="UP000237423">
    <property type="component" value="Unassembled WGS sequence"/>
</dbReference>
<sequence length="714" mass="78496">MSGIPKIYNGKPLIHAWPYRDSQGQIIGIVGRYQDGSGKKDIVPFFKRSGSGWAAGAPDDPRPLFGLDRLAKQPKNKAIILPEGEKSAAAGQGLGICAVTSLGGANAANNTDWTPFNGFKTVYLLPDNDKPGEHYAQTAYRALMALDSPPTVKIIRLEGLPDGGDIVDWLQNHAPDWDGYAPFPADSTAWAVAELKTKLKTAEPVPDSWRVADENINVPEWEAPTPISITLKPVQAFDGTMLPDAFAVWVQDIARRQASPVDYGAIGAMVALSSVIGKKGAVQPNKCSDWIVVPNLWGLAIGRASAKKSPALSEVLKPLDRLEIDGKQQFDAEKSRNDAELMTAKIIRDIAEKDAIDLLKKKDNKAENRAVAEILLRESADSMANIQAPTRRRFKVNDVTIEKLGELLNENPNGLLLYRDEIAGFLKTIDREDRANDRAFYLECFDGKGRYTFDRIGRGTIDIESTCVALLGGIQPTRLQGYLHHAMNGGSGDDGFIQRFQLMVYPDLTKDHPIDTYPDTQAKNAAYAVFDRLAVWEGFGDNPARFAPDAQAVFDDWYLDLFDRQRADDIHPAIESHLGKFNSLVPSLAVIIHLADDSTHNDRISLKSLLKAIAFSGYLESHAMRIYGSAIDPIEAHASTILKKIQSGHLQDKFTPREIKQGGWTGLDTMDTINDALAVLVELGYLRPFITKKPSGGRTSKKFLIHPEIAKAPK</sequence>
<proteinExistence type="predicted"/>
<dbReference type="InterPro" id="IPR034154">
    <property type="entry name" value="TOPRIM_DnaG/twinkle"/>
</dbReference>
<comment type="caution">
    <text evidence="1">The sequence shown here is derived from an EMBL/GenBank/DDBJ whole genome shotgun (WGS) entry which is preliminary data.</text>
</comment>